<dbReference type="SUPFAM" id="SSF53613">
    <property type="entry name" value="Ribokinase-like"/>
    <property type="match status" value="1"/>
</dbReference>
<dbReference type="RefSeq" id="WP_344181602.1">
    <property type="nucleotide sequence ID" value="NZ_BAAANC010000004.1"/>
</dbReference>
<organism evidence="5 6">
    <name type="scientific">Kribbella lupini</name>
    <dbReference type="NCBI Taxonomy" id="291602"/>
    <lineage>
        <taxon>Bacteria</taxon>
        <taxon>Bacillati</taxon>
        <taxon>Actinomycetota</taxon>
        <taxon>Actinomycetes</taxon>
        <taxon>Propionibacteriales</taxon>
        <taxon>Kribbellaceae</taxon>
        <taxon>Kribbella</taxon>
    </lineage>
</organism>
<evidence type="ECO:0000256" key="1">
    <source>
        <dbReference type="ARBA" id="ARBA00010688"/>
    </source>
</evidence>
<keyword evidence="3 5" id="KW-0418">Kinase</keyword>
<dbReference type="InterPro" id="IPR052700">
    <property type="entry name" value="Carb_kinase_PfkB-like"/>
</dbReference>
<evidence type="ECO:0000256" key="3">
    <source>
        <dbReference type="ARBA" id="ARBA00022777"/>
    </source>
</evidence>
<reference evidence="5 6" key="1">
    <citation type="journal article" date="2019" name="Int. J. Syst. Evol. Microbiol.">
        <title>The Global Catalogue of Microorganisms (GCM) 10K type strain sequencing project: providing services to taxonomists for standard genome sequencing and annotation.</title>
        <authorList>
            <consortium name="The Broad Institute Genomics Platform"/>
            <consortium name="The Broad Institute Genome Sequencing Center for Infectious Disease"/>
            <person name="Wu L."/>
            <person name="Ma J."/>
        </authorList>
    </citation>
    <scope>NUCLEOTIDE SEQUENCE [LARGE SCALE GENOMIC DNA]</scope>
    <source>
        <strain evidence="5 6">JCM 14303</strain>
    </source>
</reference>
<comment type="similarity">
    <text evidence="1">Belongs to the carbohydrate kinase PfkB family.</text>
</comment>
<dbReference type="Pfam" id="PF00294">
    <property type="entry name" value="PfkB"/>
    <property type="match status" value="1"/>
</dbReference>
<evidence type="ECO:0000259" key="4">
    <source>
        <dbReference type="Pfam" id="PF00294"/>
    </source>
</evidence>
<keyword evidence="6" id="KW-1185">Reference proteome</keyword>
<dbReference type="EMBL" id="BAAANC010000004">
    <property type="protein sequence ID" value="GAA1553753.1"/>
    <property type="molecule type" value="Genomic_DNA"/>
</dbReference>
<gene>
    <name evidence="5" type="ORF">GCM10009741_67830</name>
</gene>
<comment type="caution">
    <text evidence="5">The sequence shown here is derived from an EMBL/GenBank/DDBJ whole genome shotgun (WGS) entry which is preliminary data.</text>
</comment>
<dbReference type="Proteomes" id="UP001500363">
    <property type="component" value="Unassembled WGS sequence"/>
</dbReference>
<proteinExistence type="inferred from homology"/>
<evidence type="ECO:0000313" key="5">
    <source>
        <dbReference type="EMBL" id="GAA1553753.1"/>
    </source>
</evidence>
<evidence type="ECO:0000256" key="2">
    <source>
        <dbReference type="ARBA" id="ARBA00022679"/>
    </source>
</evidence>
<dbReference type="PANTHER" id="PTHR43320">
    <property type="entry name" value="SUGAR KINASE"/>
    <property type="match status" value="1"/>
</dbReference>
<sequence length="341" mass="35986">MADLVPRAVCLGEAMIMLAADTGAPLEEVETFRRSVGGAECNVAGGLAALGVPTGWISRLGADGFGRHVLQDLRERGVEVGGVEDDATRPTGLYVKHTLGGRTRMHYYRSGSAASAMDADFLDRPAVRNRLVGAELVHTTGITAALSEDTAAMLDRLAALRDSLGFVLSVDLNWRPALWRDKDPAPLWRLLRAADVVLIGADEAMLFAGTSDPPELRRLLGPRATIVVKSDAHAALALEPAGQGALVADGADRRTEVPALTVDVVEPVGAGDAFAAGFLAATLEGLPMEQRLRSGHLSAAAVLTVPDDHAEPPEPSLRQALLQCPAEEWAQTRFGPMGVMV</sequence>
<feature type="domain" description="Carbohydrate kinase PfkB" evidence="4">
    <location>
        <begin position="7"/>
        <end position="307"/>
    </location>
</feature>
<evidence type="ECO:0000313" key="6">
    <source>
        <dbReference type="Proteomes" id="UP001500363"/>
    </source>
</evidence>
<dbReference type="Gene3D" id="3.40.1190.20">
    <property type="match status" value="1"/>
</dbReference>
<dbReference type="PANTHER" id="PTHR43320:SF2">
    <property type="entry name" value="2-DEHYDRO-3-DEOXYGLUCONOKINASE_2-DEHYDRO-3-DEOXYGALACTONOKINASE"/>
    <property type="match status" value="1"/>
</dbReference>
<dbReference type="InterPro" id="IPR029056">
    <property type="entry name" value="Ribokinase-like"/>
</dbReference>
<accession>A0ABN2C8Y5</accession>
<dbReference type="GO" id="GO:0016301">
    <property type="term" value="F:kinase activity"/>
    <property type="evidence" value="ECO:0007669"/>
    <property type="project" value="UniProtKB-KW"/>
</dbReference>
<name>A0ABN2C8Y5_9ACTN</name>
<dbReference type="CDD" id="cd01166">
    <property type="entry name" value="KdgK"/>
    <property type="match status" value="1"/>
</dbReference>
<dbReference type="InterPro" id="IPR011611">
    <property type="entry name" value="PfkB_dom"/>
</dbReference>
<protein>
    <submittedName>
        <fullName evidence="5">Sugar kinase</fullName>
    </submittedName>
</protein>
<keyword evidence="2" id="KW-0808">Transferase</keyword>